<evidence type="ECO:0000313" key="1">
    <source>
        <dbReference type="EMBL" id="KAI4840198.1"/>
    </source>
</evidence>
<organism evidence="1 2">
    <name type="scientific">Plasmodium brasilianum</name>
    <dbReference type="NCBI Taxonomy" id="5824"/>
    <lineage>
        <taxon>Eukaryota</taxon>
        <taxon>Sar</taxon>
        <taxon>Alveolata</taxon>
        <taxon>Apicomplexa</taxon>
        <taxon>Aconoidasida</taxon>
        <taxon>Haemosporida</taxon>
        <taxon>Plasmodiidae</taxon>
        <taxon>Plasmodium</taxon>
        <taxon>Plasmodium (Plasmodium)</taxon>
    </lineage>
</organism>
<dbReference type="EMBL" id="CM043773">
    <property type="protein sequence ID" value="KAI4840198.1"/>
    <property type="molecule type" value="Genomic_DNA"/>
</dbReference>
<sequence length="287" mass="33860">MEKKIKLLFFINVYILIFLSWIGHFSNNINKFEKSTYKNHSSSSKLNIGTYRLLAKYKGDKNLNILCSKEKLPNNVVDEVKNISINEKRETGIQEQSNRSSVNNGRSYKHDKKNKSCMLVTKKYSHLEKKIFKELDFEDFLKNNRTIIDKTYKKIIRKKSGLRLALPVILLLFFSVSPILEYYCGYGPLLGMFKLLYIIFPSGWYLTLHKFLKKSPLFFLFKSAEIEDKRIIVPNKEILGDYVYVESFLRILMYIVPLIILGFTLILAVVYYHKKVKKYQKIKFRKG</sequence>
<gene>
    <name evidence="1" type="ORF">MKS88_001556</name>
</gene>
<comment type="caution">
    <text evidence="1">The sequence shown here is derived from an EMBL/GenBank/DDBJ whole genome shotgun (WGS) entry which is preliminary data.</text>
</comment>
<keyword evidence="2" id="KW-1185">Reference proteome</keyword>
<proteinExistence type="predicted"/>
<accession>A0ACB9YDL1</accession>
<protein>
    <submittedName>
        <fullName evidence="1">Fam-l protein</fullName>
    </submittedName>
</protein>
<dbReference type="Proteomes" id="UP001056978">
    <property type="component" value="Chromosome 5"/>
</dbReference>
<name>A0ACB9YDL1_PLABR</name>
<evidence type="ECO:0000313" key="2">
    <source>
        <dbReference type="Proteomes" id="UP001056978"/>
    </source>
</evidence>
<reference evidence="1" key="1">
    <citation type="submission" date="2022-06" db="EMBL/GenBank/DDBJ databases">
        <title>The First Complete Genome of the Simian Malaria Parasite Plasmodium brasilianum.</title>
        <authorList>
            <person name="Bajic M."/>
            <person name="Ravishankar S."/>
        </authorList>
    </citation>
    <scope>NUCLEOTIDE SEQUENCE</scope>
    <source>
        <strain evidence="1">Bolivian I</strain>
    </source>
</reference>